<keyword evidence="1" id="KW-1133">Transmembrane helix</keyword>
<organism evidence="2 3">
    <name type="scientific">Qipengyuania benthica</name>
    <dbReference type="NCBI Taxonomy" id="3067651"/>
    <lineage>
        <taxon>Bacteria</taxon>
        <taxon>Pseudomonadati</taxon>
        <taxon>Pseudomonadota</taxon>
        <taxon>Alphaproteobacteria</taxon>
        <taxon>Sphingomonadales</taxon>
        <taxon>Erythrobacteraceae</taxon>
        <taxon>Qipengyuania</taxon>
    </lineage>
</organism>
<accession>A0ABT9H845</accession>
<evidence type="ECO:0000313" key="2">
    <source>
        <dbReference type="EMBL" id="MDP4539479.1"/>
    </source>
</evidence>
<protein>
    <submittedName>
        <fullName evidence="2">Uncharacterized protein</fullName>
    </submittedName>
</protein>
<feature type="transmembrane region" description="Helical" evidence="1">
    <location>
        <begin position="12"/>
        <end position="33"/>
    </location>
</feature>
<comment type="caution">
    <text evidence="2">The sequence shown here is derived from an EMBL/GenBank/DDBJ whole genome shotgun (WGS) entry which is preliminary data.</text>
</comment>
<reference evidence="2 3" key="1">
    <citation type="submission" date="2023-08" db="EMBL/GenBank/DDBJ databases">
        <title>genomic of DY56.</title>
        <authorList>
            <person name="Wang Y."/>
        </authorList>
    </citation>
    <scope>NUCLEOTIDE SEQUENCE [LARGE SCALE GENOMIC DNA]</scope>
    <source>
        <strain evidence="2 3">DY56-A-20</strain>
    </source>
</reference>
<dbReference type="EMBL" id="JAVAIL010000002">
    <property type="protein sequence ID" value="MDP4539479.1"/>
    <property type="molecule type" value="Genomic_DNA"/>
</dbReference>
<dbReference type="Proteomes" id="UP001235664">
    <property type="component" value="Unassembled WGS sequence"/>
</dbReference>
<feature type="transmembrane region" description="Helical" evidence="1">
    <location>
        <begin position="53"/>
        <end position="70"/>
    </location>
</feature>
<dbReference type="RefSeq" id="WP_305929605.1">
    <property type="nucleotide sequence ID" value="NZ_JAVAIL010000002.1"/>
</dbReference>
<gene>
    <name evidence="2" type="ORF">Q9K01_07595</name>
</gene>
<name>A0ABT9H845_9SPHN</name>
<keyword evidence="3" id="KW-1185">Reference proteome</keyword>
<keyword evidence="1" id="KW-0812">Transmembrane</keyword>
<sequence length="76" mass="8428">MRLKELLENPRGGQMLSAYVLLFAAIGLALTVFGKAALKFFQGEAIEFNRDGILLLLLLATSIPALVKFVRSRHVR</sequence>
<proteinExistence type="predicted"/>
<keyword evidence="1" id="KW-0472">Membrane</keyword>
<evidence type="ECO:0000313" key="3">
    <source>
        <dbReference type="Proteomes" id="UP001235664"/>
    </source>
</evidence>
<evidence type="ECO:0000256" key="1">
    <source>
        <dbReference type="SAM" id="Phobius"/>
    </source>
</evidence>